<evidence type="ECO:0000259" key="3">
    <source>
        <dbReference type="PROSITE" id="PS51755"/>
    </source>
</evidence>
<name>A0ABT9X751_9MICC</name>
<dbReference type="PROSITE" id="PS51755">
    <property type="entry name" value="OMPR_PHOB"/>
    <property type="match status" value="1"/>
</dbReference>
<dbReference type="InterPro" id="IPR036388">
    <property type="entry name" value="WH-like_DNA-bd_sf"/>
</dbReference>
<proteinExistence type="predicted"/>
<dbReference type="SUPFAM" id="SSF46894">
    <property type="entry name" value="C-terminal effector domain of the bipartite response regulators"/>
    <property type="match status" value="1"/>
</dbReference>
<dbReference type="Proteomes" id="UP001230951">
    <property type="component" value="Unassembled WGS sequence"/>
</dbReference>
<evidence type="ECO:0000256" key="1">
    <source>
        <dbReference type="ARBA" id="ARBA00023125"/>
    </source>
</evidence>
<gene>
    <name evidence="4" type="ORF">J2S93_002795</name>
</gene>
<dbReference type="InterPro" id="IPR016032">
    <property type="entry name" value="Sig_transdc_resp-reg_C-effctor"/>
</dbReference>
<keyword evidence="1 2" id="KW-0238">DNA-binding</keyword>
<dbReference type="GO" id="GO:0003677">
    <property type="term" value="F:DNA binding"/>
    <property type="evidence" value="ECO:0007669"/>
    <property type="project" value="UniProtKB-KW"/>
</dbReference>
<evidence type="ECO:0000256" key="2">
    <source>
        <dbReference type="PROSITE-ProRule" id="PRU01091"/>
    </source>
</evidence>
<evidence type="ECO:0000313" key="4">
    <source>
        <dbReference type="EMBL" id="MDQ0181357.1"/>
    </source>
</evidence>
<keyword evidence="5" id="KW-1185">Reference proteome</keyword>
<dbReference type="InterPro" id="IPR001867">
    <property type="entry name" value="OmpR/PhoB-type_DNA-bd"/>
</dbReference>
<organism evidence="4 5">
    <name type="scientific">Arthrobacter bambusae</name>
    <dbReference type="NCBI Taxonomy" id="1338426"/>
    <lineage>
        <taxon>Bacteria</taxon>
        <taxon>Bacillati</taxon>
        <taxon>Actinomycetota</taxon>
        <taxon>Actinomycetes</taxon>
        <taxon>Micrococcales</taxon>
        <taxon>Micrococcaceae</taxon>
        <taxon>Arthrobacter</taxon>
    </lineage>
</organism>
<dbReference type="Gene3D" id="1.10.10.10">
    <property type="entry name" value="Winged helix-like DNA-binding domain superfamily/Winged helix DNA-binding domain"/>
    <property type="match status" value="1"/>
</dbReference>
<dbReference type="Pfam" id="PF00486">
    <property type="entry name" value="Trans_reg_C"/>
    <property type="match status" value="1"/>
</dbReference>
<feature type="domain" description="OmpR/PhoB-type" evidence="3">
    <location>
        <begin position="1"/>
        <end position="30"/>
    </location>
</feature>
<accession>A0ABT9X751</accession>
<sequence>MIDTYVHHLRRKISKTVIRTVHGLGYQIGDPHD</sequence>
<evidence type="ECO:0000313" key="5">
    <source>
        <dbReference type="Proteomes" id="UP001230951"/>
    </source>
</evidence>
<feature type="DNA-binding region" description="OmpR/PhoB-type" evidence="2">
    <location>
        <begin position="1"/>
        <end position="30"/>
    </location>
</feature>
<protein>
    <submittedName>
        <fullName evidence="4">DNA-binding response OmpR family regulator</fullName>
    </submittedName>
</protein>
<dbReference type="EMBL" id="JAUSTF010000006">
    <property type="protein sequence ID" value="MDQ0181357.1"/>
    <property type="molecule type" value="Genomic_DNA"/>
</dbReference>
<comment type="caution">
    <text evidence="4">The sequence shown here is derived from an EMBL/GenBank/DDBJ whole genome shotgun (WGS) entry which is preliminary data.</text>
</comment>
<reference evidence="4 5" key="1">
    <citation type="submission" date="2023-07" db="EMBL/GenBank/DDBJ databases">
        <title>Sorghum-associated microbial communities from plants grown in Nebraska, USA.</title>
        <authorList>
            <person name="Schachtman D."/>
        </authorList>
    </citation>
    <scope>NUCLEOTIDE SEQUENCE [LARGE SCALE GENOMIC DNA]</scope>
    <source>
        <strain evidence="4 5">DS1016</strain>
    </source>
</reference>